<gene>
    <name evidence="1" type="ORF">BofuT4_P115910.1</name>
</gene>
<accession>G2Y2J5</accession>
<dbReference type="AlphaFoldDB" id="G2Y2J5"/>
<evidence type="ECO:0000313" key="1">
    <source>
        <dbReference type="EMBL" id="CCD46885.1"/>
    </source>
</evidence>
<dbReference type="Proteomes" id="UP000008177">
    <property type="component" value="Unplaced contigs"/>
</dbReference>
<proteinExistence type="predicted"/>
<organism evidence="1 2">
    <name type="scientific">Botryotinia fuckeliana (strain T4)</name>
    <name type="common">Noble rot fungus</name>
    <name type="synonym">Botrytis cinerea</name>
    <dbReference type="NCBI Taxonomy" id="999810"/>
    <lineage>
        <taxon>Eukaryota</taxon>
        <taxon>Fungi</taxon>
        <taxon>Dikarya</taxon>
        <taxon>Ascomycota</taxon>
        <taxon>Pezizomycotina</taxon>
        <taxon>Leotiomycetes</taxon>
        <taxon>Helotiales</taxon>
        <taxon>Sclerotiniaceae</taxon>
        <taxon>Botrytis</taxon>
    </lineage>
</organism>
<dbReference type="EMBL" id="FQ790283">
    <property type="protein sequence ID" value="CCD46885.1"/>
    <property type="molecule type" value="Genomic_DNA"/>
</dbReference>
<dbReference type="InParanoid" id="G2Y2J5"/>
<evidence type="ECO:0000313" key="2">
    <source>
        <dbReference type="Proteomes" id="UP000008177"/>
    </source>
</evidence>
<protein>
    <submittedName>
        <fullName evidence="1">Uncharacterized protein</fullName>
    </submittedName>
</protein>
<reference evidence="2" key="1">
    <citation type="journal article" date="2011" name="PLoS Genet.">
        <title>Genomic analysis of the necrotrophic fungal pathogens Sclerotinia sclerotiorum and Botrytis cinerea.</title>
        <authorList>
            <person name="Amselem J."/>
            <person name="Cuomo C.A."/>
            <person name="van Kan J.A."/>
            <person name="Viaud M."/>
            <person name="Benito E.P."/>
            <person name="Couloux A."/>
            <person name="Coutinho P.M."/>
            <person name="de Vries R.P."/>
            <person name="Dyer P.S."/>
            <person name="Fillinger S."/>
            <person name="Fournier E."/>
            <person name="Gout L."/>
            <person name="Hahn M."/>
            <person name="Kohn L."/>
            <person name="Lapalu N."/>
            <person name="Plummer K.M."/>
            <person name="Pradier J.M."/>
            <person name="Quevillon E."/>
            <person name="Sharon A."/>
            <person name="Simon A."/>
            <person name="ten Have A."/>
            <person name="Tudzynski B."/>
            <person name="Tudzynski P."/>
            <person name="Wincker P."/>
            <person name="Andrew M."/>
            <person name="Anthouard V."/>
            <person name="Beever R.E."/>
            <person name="Beffa R."/>
            <person name="Benoit I."/>
            <person name="Bouzid O."/>
            <person name="Brault B."/>
            <person name="Chen Z."/>
            <person name="Choquer M."/>
            <person name="Collemare J."/>
            <person name="Cotton P."/>
            <person name="Danchin E.G."/>
            <person name="Da Silva C."/>
            <person name="Gautier A."/>
            <person name="Giraud C."/>
            <person name="Giraud T."/>
            <person name="Gonzalez C."/>
            <person name="Grossetete S."/>
            <person name="Guldener U."/>
            <person name="Henrissat B."/>
            <person name="Howlett B.J."/>
            <person name="Kodira C."/>
            <person name="Kretschmer M."/>
            <person name="Lappartient A."/>
            <person name="Leroch M."/>
            <person name="Levis C."/>
            <person name="Mauceli E."/>
            <person name="Neuveglise C."/>
            <person name="Oeser B."/>
            <person name="Pearson M."/>
            <person name="Poulain J."/>
            <person name="Poussereau N."/>
            <person name="Quesneville H."/>
            <person name="Rascle C."/>
            <person name="Schumacher J."/>
            <person name="Segurens B."/>
            <person name="Sexton A."/>
            <person name="Silva E."/>
            <person name="Sirven C."/>
            <person name="Soanes D.M."/>
            <person name="Talbot N.J."/>
            <person name="Templeton M."/>
            <person name="Yandava C."/>
            <person name="Yarden O."/>
            <person name="Zeng Q."/>
            <person name="Rollins J.A."/>
            <person name="Lebrun M.H."/>
            <person name="Dickman M."/>
        </authorList>
    </citation>
    <scope>NUCLEOTIDE SEQUENCE [LARGE SCALE GENOMIC DNA]</scope>
    <source>
        <strain evidence="2">T4</strain>
    </source>
</reference>
<name>G2Y2J5_BOTF4</name>
<dbReference type="HOGENOM" id="CLU_1844776_0_0_1"/>
<sequence length="139" mass="16206">MYATTEQVSVGLRSWFSRVSSMKPYTTPRCVWVIDSVQMEGLSIYPSMHLSLDHGPGFIELSSCQAVTQSSSQAVEQSRETFKCFDLLMQDLVSIAIKRREEETRMENGWMLFRRESVHTMSYMHNHLRLLARDFMSHF</sequence>